<evidence type="ECO:0000313" key="2">
    <source>
        <dbReference type="EMBL" id="QAT17384.1"/>
    </source>
</evidence>
<feature type="signal peptide" evidence="1">
    <location>
        <begin position="1"/>
        <end position="23"/>
    </location>
</feature>
<dbReference type="EMBL" id="CP019384">
    <property type="protein sequence ID" value="QAT17384.1"/>
    <property type="molecule type" value="Genomic_DNA"/>
</dbReference>
<dbReference type="Gene3D" id="1.20.120.1490">
    <property type="match status" value="1"/>
</dbReference>
<sequence length="184" mass="20487">MKKHALVILLCCVGFLVAPLAFAAGNKMGGCPMMQKMDKMGPEEEFYLRAFFLLSHADEIGLSDDQLEKIGALKLKIKKSLIMEDAQIETLALDIADALRQDQLDAKKIDGLVDKKYDLKKQRTKEIIQGYIDLRDILTKDQRDKMKKIKPASMMGGMKTMGMMKMGGGAPKEDAGMIGQETEQ</sequence>
<dbReference type="KEGG" id="vai:BU251_06425"/>
<evidence type="ECO:0000313" key="3">
    <source>
        <dbReference type="Proteomes" id="UP000287243"/>
    </source>
</evidence>
<reference evidence="2 3" key="1">
    <citation type="submission" date="2017-01" db="EMBL/GenBank/DDBJ databases">
        <title>First insights into the biology of 'candidatus Vampirococcus archaeovorus'.</title>
        <authorList>
            <person name="Kizina J."/>
            <person name="Jordan S."/>
            <person name="Stueber K."/>
            <person name="Reinhardt R."/>
            <person name="Harder J."/>
        </authorList>
    </citation>
    <scope>NUCLEOTIDE SEQUENCE [LARGE SCALE GENOMIC DNA]</scope>
    <source>
        <strain evidence="2 3">LiM</strain>
    </source>
</reference>
<evidence type="ECO:0008006" key="4">
    <source>
        <dbReference type="Google" id="ProtNLM"/>
    </source>
</evidence>
<dbReference type="OrthoDB" id="9872229at2"/>
<name>A0A410P5Z9_VELA1</name>
<keyword evidence="3" id="KW-1185">Reference proteome</keyword>
<keyword evidence="1" id="KW-0732">Signal</keyword>
<organism evidence="2 3">
    <name type="scientific">Velamenicoccus archaeovorus</name>
    <dbReference type="NCBI Taxonomy" id="1930593"/>
    <lineage>
        <taxon>Bacteria</taxon>
        <taxon>Pseudomonadati</taxon>
        <taxon>Candidatus Omnitrophota</taxon>
        <taxon>Candidatus Velamenicoccus</taxon>
    </lineage>
</organism>
<protein>
    <recommendedName>
        <fullName evidence="4">Periplasmic heavy metal sensor</fullName>
    </recommendedName>
</protein>
<dbReference type="RefSeq" id="WP_128700207.1">
    <property type="nucleotide sequence ID" value="NZ_CP019384.1"/>
</dbReference>
<evidence type="ECO:0000256" key="1">
    <source>
        <dbReference type="SAM" id="SignalP"/>
    </source>
</evidence>
<gene>
    <name evidence="2" type="ORF">BU251_06425</name>
</gene>
<dbReference type="AlphaFoldDB" id="A0A410P5Z9"/>
<proteinExistence type="predicted"/>
<accession>A0A410P5Z9</accession>
<feature type="chain" id="PRO_5019157628" description="Periplasmic heavy metal sensor" evidence="1">
    <location>
        <begin position="24"/>
        <end position="184"/>
    </location>
</feature>
<dbReference type="Proteomes" id="UP000287243">
    <property type="component" value="Chromosome"/>
</dbReference>